<proteinExistence type="predicted"/>
<dbReference type="EMBL" id="BK014733">
    <property type="protein sequence ID" value="DAD73261.1"/>
    <property type="molecule type" value="Genomic_DNA"/>
</dbReference>
<evidence type="ECO:0000313" key="1">
    <source>
        <dbReference type="EMBL" id="DAD73261.1"/>
    </source>
</evidence>
<protein>
    <submittedName>
        <fullName evidence="1">Uncharacterized protein</fullName>
    </submittedName>
</protein>
<reference evidence="1" key="1">
    <citation type="journal article" date="2021" name="Proc. Natl. Acad. Sci. U.S.A.">
        <title>A Catalog of Tens of Thousands of Viruses from Human Metagenomes Reveals Hidden Associations with Chronic Diseases.</title>
        <authorList>
            <person name="Tisza M.J."/>
            <person name="Buck C.B."/>
        </authorList>
    </citation>
    <scope>NUCLEOTIDE SEQUENCE</scope>
    <source>
        <strain evidence="1">CtxBC2</strain>
    </source>
</reference>
<name>A0A8S5LTA3_9CAUD</name>
<organism evidence="1">
    <name type="scientific">Siphoviridae sp. ctxBC2</name>
    <dbReference type="NCBI Taxonomy" id="2826518"/>
    <lineage>
        <taxon>Viruses</taxon>
        <taxon>Duplodnaviria</taxon>
        <taxon>Heunggongvirae</taxon>
        <taxon>Uroviricota</taxon>
        <taxon>Caudoviricetes</taxon>
    </lineage>
</organism>
<sequence>MNEETKQELEVVLMLLKNVCIKNGVSAGFNKETSELIFFDTRVYLETGGFKGIKTTLENLVK</sequence>
<accession>A0A8S5LTA3</accession>